<dbReference type="AlphaFoldDB" id="A0A075WGE3"/>
<dbReference type="HOGENOM" id="CLU_065705_0_0_2"/>
<dbReference type="PANTHER" id="PTHR43064">
    <property type="entry name" value="PHOSPHORIBOSYLAMINOIMIDAZOLE CARBOXYLASE-RELATED"/>
    <property type="match status" value="1"/>
</dbReference>
<dbReference type="GO" id="GO:0016787">
    <property type="term" value="F:hydrolase activity"/>
    <property type="evidence" value="ECO:0007669"/>
    <property type="project" value="InterPro"/>
</dbReference>
<evidence type="ECO:0000313" key="3">
    <source>
        <dbReference type="Proteomes" id="UP000028501"/>
    </source>
</evidence>
<dbReference type="SUPFAM" id="SSF52255">
    <property type="entry name" value="N5-CAIR mutase (phosphoribosylaminoimidazole carboxylase, PurE)"/>
    <property type="match status" value="1"/>
</dbReference>
<dbReference type="PANTHER" id="PTHR43064:SF1">
    <property type="entry name" value="SLL1489 PROTEIN"/>
    <property type="match status" value="1"/>
</dbReference>
<protein>
    <submittedName>
        <fullName evidence="2">NCAIR mutase (PurE)-related protein</fullName>
    </submittedName>
</protein>
<gene>
    <name evidence="2" type="ORF">AFULGI_00013830</name>
</gene>
<dbReference type="Pfam" id="PF00731">
    <property type="entry name" value="AIRC"/>
    <property type="match status" value="1"/>
</dbReference>
<evidence type="ECO:0000259" key="1">
    <source>
        <dbReference type="SMART" id="SM01001"/>
    </source>
</evidence>
<dbReference type="RefSeq" id="WP_010878770.1">
    <property type="nucleotide sequence ID" value="NZ_CP006577.1"/>
</dbReference>
<dbReference type="KEGG" id="afg:AFULGI_00013830"/>
<dbReference type="EMBL" id="CP006577">
    <property type="protein sequence ID" value="AIG98154.1"/>
    <property type="molecule type" value="Genomic_DNA"/>
</dbReference>
<dbReference type="Gene3D" id="3.40.50.1970">
    <property type="match status" value="1"/>
</dbReference>
<dbReference type="Proteomes" id="UP000028501">
    <property type="component" value="Chromosome"/>
</dbReference>
<dbReference type="NCBIfam" id="NF033503">
    <property type="entry name" value="LarB"/>
    <property type="match status" value="1"/>
</dbReference>
<dbReference type="SMART" id="SM01001">
    <property type="entry name" value="AIRC"/>
    <property type="match status" value="1"/>
</dbReference>
<organism evidence="2 3">
    <name type="scientific">Archaeoglobus fulgidus DSM 8774</name>
    <dbReference type="NCBI Taxonomy" id="1344584"/>
    <lineage>
        <taxon>Archaea</taxon>
        <taxon>Methanobacteriati</taxon>
        <taxon>Methanobacteriota</taxon>
        <taxon>Archaeoglobi</taxon>
        <taxon>Archaeoglobales</taxon>
        <taxon>Archaeoglobaceae</taxon>
        <taxon>Archaeoglobus</taxon>
    </lineage>
</organism>
<dbReference type="InterPro" id="IPR000031">
    <property type="entry name" value="PurE_dom"/>
</dbReference>
<name>A0A075WGE3_ARCFL</name>
<feature type="domain" description="PurE" evidence="1">
    <location>
        <begin position="90"/>
        <end position="224"/>
    </location>
</feature>
<reference evidence="2 3" key="1">
    <citation type="submission" date="2013-07" db="EMBL/GenBank/DDBJ databases">
        <title>Genome of Archaeoglobus fulgidus.</title>
        <authorList>
            <person name="Fiebig A."/>
            <person name="Birkeland N.-K."/>
        </authorList>
    </citation>
    <scope>NUCLEOTIDE SEQUENCE [LARGE SCALE GENOMIC DNA]</scope>
    <source>
        <strain evidence="2 3">DSM 8774</strain>
    </source>
</reference>
<evidence type="ECO:0000313" key="2">
    <source>
        <dbReference type="EMBL" id="AIG98154.1"/>
    </source>
</evidence>
<accession>A0A075WGE3</accession>
<dbReference type="GO" id="GO:0006189">
    <property type="term" value="P:'de novo' IMP biosynthetic process"/>
    <property type="evidence" value="ECO:0007669"/>
    <property type="project" value="InterPro"/>
</dbReference>
<dbReference type="GeneID" id="24794886"/>
<sequence length="229" mass="24319">MRRADELKNLANLDFERFERAGKPEAVFAEGKSVEDLVKIVKRFIEEGKSTLVTRLSREQIEALKSFEEVKINERGRIAIVGKPVSAKAGKVAILTAGTSDIPVAEEAAVTAEFLGLEVLRFYDVGVAGLHRIVEPVKRIREENVDSAIVVAGMEGALPSVIAGLVDVPVIAVPTSVGYGVNLGGITTLFAMLQSCSSGVAVVNIDNGFGAAVFAALISRVKRKAAGED</sequence>
<proteinExistence type="predicted"/>
<dbReference type="InterPro" id="IPR039476">
    <property type="entry name" value="P2CMN_synthase_LarB"/>
</dbReference>